<organism evidence="5 6">
    <name type="scientific">Clarias magur</name>
    <name type="common">Asian catfish</name>
    <name type="synonym">Macropteronotus magur</name>
    <dbReference type="NCBI Taxonomy" id="1594786"/>
    <lineage>
        <taxon>Eukaryota</taxon>
        <taxon>Metazoa</taxon>
        <taxon>Chordata</taxon>
        <taxon>Craniata</taxon>
        <taxon>Vertebrata</taxon>
        <taxon>Euteleostomi</taxon>
        <taxon>Actinopterygii</taxon>
        <taxon>Neopterygii</taxon>
        <taxon>Teleostei</taxon>
        <taxon>Ostariophysi</taxon>
        <taxon>Siluriformes</taxon>
        <taxon>Clariidae</taxon>
        <taxon>Clarias</taxon>
    </lineage>
</organism>
<feature type="non-terminal residue" evidence="5">
    <location>
        <position position="57"/>
    </location>
</feature>
<evidence type="ECO:0000256" key="1">
    <source>
        <dbReference type="ARBA" id="ARBA00022593"/>
    </source>
</evidence>
<gene>
    <name evidence="5" type="primary">pex11a</name>
    <name evidence="5" type="ORF">DAT39_023528</name>
</gene>
<dbReference type="PANTHER" id="PTHR12652">
    <property type="entry name" value="PEROXISOMAL BIOGENESIS FACTOR 11"/>
    <property type="match status" value="1"/>
</dbReference>
<protein>
    <submittedName>
        <fullName evidence="5">Peroxisomal membrane protein 11A-like</fullName>
    </submittedName>
</protein>
<keyword evidence="3" id="KW-0576">Peroxisome</keyword>
<comment type="subcellular location">
    <subcellularLocation>
        <location evidence="4">Peroxisome membrane</location>
    </subcellularLocation>
</comment>
<evidence type="ECO:0000256" key="3">
    <source>
        <dbReference type="ARBA" id="ARBA00023140"/>
    </source>
</evidence>
<dbReference type="PANTHER" id="PTHR12652:SF22">
    <property type="entry name" value="PEROXISOMAL MEMBRANE PROTEIN 11A"/>
    <property type="match status" value="1"/>
</dbReference>
<comment type="caution">
    <text evidence="5">The sequence shown here is derived from an EMBL/GenBank/DDBJ whole genome shotgun (WGS) entry which is preliminary data.</text>
</comment>
<dbReference type="Pfam" id="PF05648">
    <property type="entry name" value="PEX11"/>
    <property type="match status" value="1"/>
</dbReference>
<dbReference type="GO" id="GO:0016559">
    <property type="term" value="P:peroxisome fission"/>
    <property type="evidence" value="ECO:0007669"/>
    <property type="project" value="InterPro"/>
</dbReference>
<dbReference type="OrthoDB" id="411017at2759"/>
<dbReference type="GO" id="GO:0005778">
    <property type="term" value="C:peroxisomal membrane"/>
    <property type="evidence" value="ECO:0007669"/>
    <property type="project" value="UniProtKB-SubCell"/>
</dbReference>
<evidence type="ECO:0000256" key="2">
    <source>
        <dbReference type="ARBA" id="ARBA00023136"/>
    </source>
</evidence>
<accession>A0A8J4TVM1</accession>
<dbReference type="Proteomes" id="UP000727407">
    <property type="component" value="Unassembled WGS sequence"/>
</dbReference>
<reference evidence="5" key="1">
    <citation type="submission" date="2020-07" db="EMBL/GenBank/DDBJ databases">
        <title>Clarias magur genome sequencing, assembly and annotation.</title>
        <authorList>
            <person name="Kushwaha B."/>
            <person name="Kumar R."/>
            <person name="Das P."/>
            <person name="Joshi C.G."/>
            <person name="Kumar D."/>
            <person name="Nagpure N.S."/>
            <person name="Pandey M."/>
            <person name="Agarwal S."/>
            <person name="Srivastava S."/>
            <person name="Singh M."/>
            <person name="Sahoo L."/>
            <person name="Jayasankar P."/>
            <person name="Meher P.K."/>
            <person name="Koringa P.G."/>
            <person name="Iquebal M.A."/>
            <person name="Das S.P."/>
            <person name="Bit A."/>
            <person name="Patnaik S."/>
            <person name="Patel N."/>
            <person name="Shah T.M."/>
            <person name="Hinsu A."/>
            <person name="Jena J.K."/>
        </authorList>
    </citation>
    <scope>NUCLEOTIDE SEQUENCE</scope>
    <source>
        <strain evidence="5">CIFAMagur01</strain>
        <tissue evidence="5">Testis</tissue>
    </source>
</reference>
<keyword evidence="2" id="KW-0472">Membrane</keyword>
<dbReference type="AlphaFoldDB" id="A0A8J4TVM1"/>
<keyword evidence="6" id="KW-1185">Reference proteome</keyword>
<proteinExistence type="predicted"/>
<dbReference type="EMBL" id="QNUK01001945">
    <property type="protein sequence ID" value="KAF5879970.1"/>
    <property type="molecule type" value="Genomic_DNA"/>
</dbReference>
<evidence type="ECO:0000313" key="6">
    <source>
        <dbReference type="Proteomes" id="UP000727407"/>
    </source>
</evidence>
<evidence type="ECO:0000313" key="5">
    <source>
        <dbReference type="EMBL" id="KAF5879970.1"/>
    </source>
</evidence>
<dbReference type="InterPro" id="IPR008733">
    <property type="entry name" value="PEX11"/>
</dbReference>
<evidence type="ECO:0000256" key="4">
    <source>
        <dbReference type="ARBA" id="ARBA00046271"/>
    </source>
</evidence>
<sequence>MDSFINLTNQSQGRDRIFRATQYACALAKYLLRNDLKRKVVVQKLQSLESSMSSGRK</sequence>
<name>A0A8J4TVM1_CLAMG</name>
<keyword evidence="1" id="KW-0962">Peroxisome biogenesis</keyword>